<gene>
    <name evidence="4" type="primary">LOC113212942</name>
</gene>
<dbReference type="OrthoDB" id="8185041at2759"/>
<dbReference type="AlphaFoldDB" id="A0A9C6U9Y4"/>
<keyword evidence="2" id="KW-0472">Membrane</keyword>
<accession>A0A9C6U9Y4</accession>
<keyword evidence="2" id="KW-0812">Transmembrane</keyword>
<dbReference type="Proteomes" id="UP000504606">
    <property type="component" value="Unplaced"/>
</dbReference>
<sequence>MTACRWRGRFSRKRFEKCNRSYIKLGANCSCFCLLLQQLVTLGDASLPARLRHLQVAGGGQVEVRLLQKAFAHLQLLERATFSRLRRLLVRHHAFTNASSDGQGFSAGRGLLLEIEDCDAVVLETDAFLDVRAPLTALVARTGHVVVQGSALSWLRALSLVDVARLELHEHALALRDVHERAGPLASVLMQNVVLAEIPRHAFPSPLADILIVGSEIRAIRRDAFSALQMRAVRLLETSVHRLDGGAFSARTLILSLEIRGARLHQVSSGAVSSAVNNLTISNSKLYEVLGGAFNLTVAAVALRHSVLERVRSRGFALNKWNSMEVHNNTFAWLEPFAFQAPFRSAPGVDAYRFRFTDNVVTSALPRAFSFSGSEAAAAEDEWDEGAYDGDASAPPPFLPAEVRGNVFERACHCQMHAFLDELVSAPAPWLPWVPAGLLFNTSSCLVDKRQASCFDLPEGATAMPNYTAVVCTAGLAPCEVDEDINDIGDQSLGGANGGGLVDGSPGTTTYIEGGDSALNFEAGLQREKKVLAGIFVVVVASLALVLAVSGAAWLVRRGGSSRCSYTALCSRLRTLGMSETSGAGGGLVSASSARSISRLSVHEYERQHSHATGTGVTTLTLHEDDDDDAWIPCEDKATQTLPEELTQELLQTLREKLDDPDNYSEARDMIEHLYDLIKVEESCNTNHRSLSDLHEELDSYMDEEEADNGEHVYDVIRPQQRPSARPRGARGSRCTASVGTRAPSPDKLVGGRLGPGNGGAPQGNVYTQRLGVGHARPAANMLRSIGQSLASLHSVAAPAGVPATPHRPAPGVPAMLCDYAEPTDAKVHVYCELPPSHPPPGAPGAEPPTAPCSPVVCRMANRPLPSKPSK</sequence>
<dbReference type="RefSeq" id="XP_052124553.1">
    <property type="nucleotide sequence ID" value="XM_052268593.1"/>
</dbReference>
<feature type="transmembrane region" description="Helical" evidence="2">
    <location>
        <begin position="531"/>
        <end position="556"/>
    </location>
</feature>
<protein>
    <submittedName>
        <fullName evidence="4">Uncharacterized protein LOC113212942</fullName>
    </submittedName>
</protein>
<reference evidence="4" key="1">
    <citation type="submission" date="2025-08" db="UniProtKB">
        <authorList>
            <consortium name="RefSeq"/>
        </authorList>
    </citation>
    <scope>IDENTIFICATION</scope>
    <source>
        <tissue evidence="4">Whole organism</tissue>
    </source>
</reference>
<organism evidence="3 4">
    <name type="scientific">Frankliniella occidentalis</name>
    <name type="common">Western flower thrips</name>
    <name type="synonym">Euthrips occidentalis</name>
    <dbReference type="NCBI Taxonomy" id="133901"/>
    <lineage>
        <taxon>Eukaryota</taxon>
        <taxon>Metazoa</taxon>
        <taxon>Ecdysozoa</taxon>
        <taxon>Arthropoda</taxon>
        <taxon>Hexapoda</taxon>
        <taxon>Insecta</taxon>
        <taxon>Pterygota</taxon>
        <taxon>Neoptera</taxon>
        <taxon>Paraneoptera</taxon>
        <taxon>Thysanoptera</taxon>
        <taxon>Terebrantia</taxon>
        <taxon>Thripoidea</taxon>
        <taxon>Thripidae</taxon>
        <taxon>Frankliniella</taxon>
    </lineage>
</organism>
<feature type="region of interest" description="Disordered" evidence="1">
    <location>
        <begin position="721"/>
        <end position="750"/>
    </location>
</feature>
<keyword evidence="3" id="KW-1185">Reference proteome</keyword>
<keyword evidence="2" id="KW-1133">Transmembrane helix</keyword>
<proteinExistence type="predicted"/>
<evidence type="ECO:0000256" key="2">
    <source>
        <dbReference type="SAM" id="Phobius"/>
    </source>
</evidence>
<evidence type="ECO:0000313" key="3">
    <source>
        <dbReference type="Proteomes" id="UP000504606"/>
    </source>
</evidence>
<dbReference type="KEGG" id="foc:113212942"/>
<name>A0A9C6U9Y4_FRAOC</name>
<evidence type="ECO:0000313" key="4">
    <source>
        <dbReference type="RefSeq" id="XP_052124553.1"/>
    </source>
</evidence>
<dbReference type="GeneID" id="113212942"/>
<evidence type="ECO:0000256" key="1">
    <source>
        <dbReference type="SAM" id="MobiDB-lite"/>
    </source>
</evidence>